<dbReference type="InterPro" id="IPR045792">
    <property type="entry name" value="DUF6036"/>
</dbReference>
<organism evidence="2 3">
    <name type="scientific">Adlercreutzia faecimuris</name>
    <dbReference type="NCBI Taxonomy" id="2897341"/>
    <lineage>
        <taxon>Bacteria</taxon>
        <taxon>Bacillati</taxon>
        <taxon>Actinomycetota</taxon>
        <taxon>Coriobacteriia</taxon>
        <taxon>Eggerthellales</taxon>
        <taxon>Eggerthellaceae</taxon>
        <taxon>Adlercreutzia</taxon>
    </lineage>
</organism>
<comment type="caution">
    <text evidence="2">The sequence shown here is derived from an EMBL/GenBank/DDBJ whole genome shotgun (WGS) entry which is preliminary data.</text>
</comment>
<evidence type="ECO:0000259" key="1">
    <source>
        <dbReference type="Pfam" id="PF19502"/>
    </source>
</evidence>
<feature type="domain" description="DUF6036" evidence="1">
    <location>
        <begin position="12"/>
        <end position="176"/>
    </location>
</feature>
<dbReference type="RefSeq" id="WP_242163581.1">
    <property type="nucleotide sequence ID" value="NZ_JAJMLW010000001.1"/>
</dbReference>
<evidence type="ECO:0000313" key="3">
    <source>
        <dbReference type="Proteomes" id="UP001430755"/>
    </source>
</evidence>
<keyword evidence="3" id="KW-1185">Reference proteome</keyword>
<proteinExistence type="predicted"/>
<dbReference type="EMBL" id="JAJMLW010000001">
    <property type="protein sequence ID" value="MCI2241427.1"/>
    <property type="molecule type" value="Genomic_DNA"/>
</dbReference>
<accession>A0ABS9WG16</accession>
<sequence>MDALGKDRLAATLLRIDEEADLLLAESRHHPQVVIVGGSALMLADLTSRPATHDIDVLQCDAAVRKVIAAHRVANGAVAAYLDHVPYNFEDRLVPLPLPARRIRFMRPSLEDLAVMKLYAWRPTDQEDLESPQLLRQIDWDLMDELVHGEEEARASALSPRRYREMAGLYDDYARRHGHEPHV</sequence>
<reference evidence="2" key="1">
    <citation type="submission" date="2021-11" db="EMBL/GenBank/DDBJ databases">
        <title>A Novel Adlercreutzia Species, isolated from a Allomyrina dichotoma larva feces.</title>
        <authorList>
            <person name="Suh M.K."/>
        </authorList>
    </citation>
    <scope>NUCLEOTIDE SEQUENCE</scope>
    <source>
        <strain evidence="2">JBNU-10</strain>
    </source>
</reference>
<dbReference type="Pfam" id="PF19502">
    <property type="entry name" value="DUF6036"/>
    <property type="match status" value="1"/>
</dbReference>
<dbReference type="Proteomes" id="UP001430755">
    <property type="component" value="Unassembled WGS sequence"/>
</dbReference>
<evidence type="ECO:0000313" key="2">
    <source>
        <dbReference type="EMBL" id="MCI2241427.1"/>
    </source>
</evidence>
<name>A0ABS9WG16_9ACTN</name>
<gene>
    <name evidence="2" type="ORF">LPT13_03545</name>
</gene>
<protein>
    <submittedName>
        <fullName evidence="2">DUF6036 family nucleotidyltransferase</fullName>
    </submittedName>
</protein>